<protein>
    <submittedName>
        <fullName evidence="2">Uncharacterized protein</fullName>
    </submittedName>
</protein>
<organism evidence="2">
    <name type="scientific">marine sediment metagenome</name>
    <dbReference type="NCBI Taxonomy" id="412755"/>
    <lineage>
        <taxon>unclassified sequences</taxon>
        <taxon>metagenomes</taxon>
        <taxon>ecological metagenomes</taxon>
    </lineage>
</organism>
<evidence type="ECO:0000256" key="1">
    <source>
        <dbReference type="SAM" id="MobiDB-lite"/>
    </source>
</evidence>
<proteinExistence type="predicted"/>
<name>A0A0F8ZU73_9ZZZZ</name>
<reference evidence="2" key="1">
    <citation type="journal article" date="2015" name="Nature">
        <title>Complex archaea that bridge the gap between prokaryotes and eukaryotes.</title>
        <authorList>
            <person name="Spang A."/>
            <person name="Saw J.H."/>
            <person name="Jorgensen S.L."/>
            <person name="Zaremba-Niedzwiedzka K."/>
            <person name="Martijn J."/>
            <person name="Lind A.E."/>
            <person name="van Eijk R."/>
            <person name="Schleper C."/>
            <person name="Guy L."/>
            <person name="Ettema T.J."/>
        </authorList>
    </citation>
    <scope>NUCLEOTIDE SEQUENCE</scope>
</reference>
<comment type="caution">
    <text evidence="2">The sequence shown here is derived from an EMBL/GenBank/DDBJ whole genome shotgun (WGS) entry which is preliminary data.</text>
</comment>
<accession>A0A0F8ZU73</accession>
<dbReference type="AlphaFoldDB" id="A0A0F8ZU73"/>
<sequence length="161" mass="15371">MDPLTIALLVGAGAGAGSLFTKDKTTKQVLGGISLAGLGIGGAGALGAFGGGGAAAGAAGPLTEGVLNVEQFVPGIGGITPAAGGAAAAGGSSNLLGNIALANTLGSTLGNLGQRQPSAQTPAGGINPPVVPPQQFQPTATKFASALTEEERRRRLSDFIG</sequence>
<evidence type="ECO:0000313" key="2">
    <source>
        <dbReference type="EMBL" id="KKK97373.1"/>
    </source>
</evidence>
<gene>
    <name evidence="2" type="ORF">LCGC14_2653400</name>
</gene>
<feature type="region of interest" description="Disordered" evidence="1">
    <location>
        <begin position="112"/>
        <end position="135"/>
    </location>
</feature>
<dbReference type="EMBL" id="LAZR01046078">
    <property type="protein sequence ID" value="KKK97373.1"/>
    <property type="molecule type" value="Genomic_DNA"/>
</dbReference>
<feature type="compositionally biased region" description="Polar residues" evidence="1">
    <location>
        <begin position="112"/>
        <end position="121"/>
    </location>
</feature>